<name>A0AAN9QZN8_PHACN</name>
<gene>
    <name evidence="3" type="ORF">VNO80_15950</name>
</gene>
<dbReference type="InterPro" id="IPR021827">
    <property type="entry name" value="Nup186/Nup192/Nup205"/>
</dbReference>
<dbReference type="Proteomes" id="UP001374584">
    <property type="component" value="Unassembled WGS sequence"/>
</dbReference>
<dbReference type="EMBL" id="JAYMYR010000006">
    <property type="protein sequence ID" value="KAK7356675.1"/>
    <property type="molecule type" value="Genomic_DNA"/>
</dbReference>
<feature type="compositionally biased region" description="Polar residues" evidence="1">
    <location>
        <begin position="609"/>
        <end position="626"/>
    </location>
</feature>
<dbReference type="InterPro" id="IPR019448">
    <property type="entry name" value="NT-C2"/>
</dbReference>
<feature type="compositionally biased region" description="Basic and acidic residues" evidence="1">
    <location>
        <begin position="968"/>
        <end position="979"/>
    </location>
</feature>
<keyword evidence="4" id="KW-1185">Reference proteome</keyword>
<feature type="region of interest" description="Disordered" evidence="1">
    <location>
        <begin position="394"/>
        <end position="716"/>
    </location>
</feature>
<comment type="caution">
    <text evidence="3">The sequence shown here is derived from an EMBL/GenBank/DDBJ whole genome shotgun (WGS) entry which is preliminary data.</text>
</comment>
<protein>
    <recommendedName>
        <fullName evidence="2">C2 NT-type domain-containing protein</fullName>
    </recommendedName>
</protein>
<reference evidence="3 4" key="1">
    <citation type="submission" date="2024-01" db="EMBL/GenBank/DDBJ databases">
        <title>The genomes of 5 underutilized Papilionoideae crops provide insights into root nodulation and disease resistanc.</title>
        <authorList>
            <person name="Jiang F."/>
        </authorList>
    </citation>
    <scope>NUCLEOTIDE SEQUENCE [LARGE SCALE GENOMIC DNA]</scope>
    <source>
        <strain evidence="3">JINMINGXINNONG_FW02</strain>
        <tissue evidence="3">Leaves</tissue>
    </source>
</reference>
<dbReference type="PANTHER" id="PTHR31344:SF13">
    <property type="entry name" value="EEIG1_EHBP1 PROTEIN AMINO-TERMINAL DOMAIN PROTEIN"/>
    <property type="match status" value="1"/>
</dbReference>
<sequence>MVLGIRSKSRKTVSVQVHYTIHVQEIKPWPPSQSLRSVQTVLLQWENGDQISGSLASTAGIEKIQFNESFRLSVLMWREASKKSKHRESFQKNYLEFSLYDKTTKSQLLGSATVNFADFGIIKETKALSIVLNCKKSSKNSSQPFLYISIQPFDTECSSSSPSSSLSKGLSLDKEGSESVSQSLKDDDDVEIVSFTDDDNDDFHSNTFQTIRSDSKTTGGSIKISEGGTEGTHGEFVLPAESTTSSLVGNTESEAPTLFNGFKSPPSSTILGSDMGNAAYGSPSLPKISEETVELSDAISEIRESIQQSSSSCISSSMQPNFERPFQFQVTQESSLIQENDTRNERLNKDALEKVSGASDTGVMEDKEKIEEQRIEQKQFIERNELLENELNKFSNDDSSKKGNLNSTTLLNEKPHGRGLKQLTEKNEPLENELDSVCNDDSTKKRNLCSTALRNEKPHGKGQKQFTERNEPLEDGLNKFSNDDSTKKGNLNSTTLPNEKLHGKKERQFTERNEPSENELNNFSIDDSTKKGNLNSTSLLNEKPHGKGQTQFTERNEPLENGLNKFSNVDSRKKGNLNSTTLPNEKLHGKKERQFSERNEPLENELNNFSIDDSSKKGNLNSTSLLNEKPHGKEQTQFTERNEPLENELNNFSNDDSTKKGNLNSTSLLNEKPHGKGQTQFTERNEPLENEINNFSNDDSRKKGNLNSTTFLNEKPQHPRLMNDKIEDGSNVKFPLQSAENCEQISNQTHNQAEEINTMNDVYVGTACHEDINTSDSFLSNKTELKVEVEMLREELREAAALEVSMYSVIAEHGSSSNKVHAPARRLSRFYFHACRVGSPATIASAAQSAVSGFVLVSKACGNDVPRLTFWFSNLLLLRAIVSNEVENIHFGDGSSINSECDAVGNTLHKEEKDNIEKQFHSWEHPKTFLIALEKVEAWIFSRIVESVWWQTLTPYMQSAAAKSSNSRKADERRPRVGDQDQGSFSIDLWKRAFKDACERLCPLRTGGLECGCLAVIARLVMEQLVSRLDLAMFNAILRESAEEMPMDPVSDPISDSKVLPIPAGKSGFAAGAQLKNAIGDWSRWLSDLFSIDDSDSCEVCNENDEPKCESSFKPFLLLNALSDLMMLPLDMLADESMRKEVCPRFGISLIKRVVNNFVPDEFSPGPIPDAVFDALNNEDIEDDEGAITSLPCSAGPTFYAPLPASSIVGMLQEVGTKTSLRSGSFALKKLYTSDDELDELDSPLSALGMDESSVSSKEKSALVKGGRKVVRYELLRESWKSSE</sequence>
<dbReference type="PROSITE" id="PS51840">
    <property type="entry name" value="C2_NT"/>
    <property type="match status" value="1"/>
</dbReference>
<dbReference type="GO" id="GO:0005643">
    <property type="term" value="C:nuclear pore"/>
    <property type="evidence" value="ECO:0007669"/>
    <property type="project" value="InterPro"/>
</dbReference>
<evidence type="ECO:0000313" key="3">
    <source>
        <dbReference type="EMBL" id="KAK7356675.1"/>
    </source>
</evidence>
<accession>A0AAN9QZN8</accession>
<dbReference type="PANTHER" id="PTHR31344">
    <property type="entry name" value="NUCLEAR PORE COMPLEX PROTEIN NUP205"/>
    <property type="match status" value="1"/>
</dbReference>
<feature type="compositionally biased region" description="Polar residues" evidence="1">
    <location>
        <begin position="652"/>
        <end position="669"/>
    </location>
</feature>
<proteinExistence type="predicted"/>
<feature type="compositionally biased region" description="Polar residues" evidence="1">
    <location>
        <begin position="518"/>
        <end position="540"/>
    </location>
</feature>
<organism evidence="3 4">
    <name type="scientific">Phaseolus coccineus</name>
    <name type="common">Scarlet runner bean</name>
    <name type="synonym">Phaseolus multiflorus</name>
    <dbReference type="NCBI Taxonomy" id="3886"/>
    <lineage>
        <taxon>Eukaryota</taxon>
        <taxon>Viridiplantae</taxon>
        <taxon>Streptophyta</taxon>
        <taxon>Embryophyta</taxon>
        <taxon>Tracheophyta</taxon>
        <taxon>Spermatophyta</taxon>
        <taxon>Magnoliopsida</taxon>
        <taxon>eudicotyledons</taxon>
        <taxon>Gunneridae</taxon>
        <taxon>Pentapetalae</taxon>
        <taxon>rosids</taxon>
        <taxon>fabids</taxon>
        <taxon>Fabales</taxon>
        <taxon>Fabaceae</taxon>
        <taxon>Papilionoideae</taxon>
        <taxon>50 kb inversion clade</taxon>
        <taxon>NPAAA clade</taxon>
        <taxon>indigoferoid/millettioid clade</taxon>
        <taxon>Phaseoleae</taxon>
        <taxon>Phaseolus</taxon>
    </lineage>
</organism>
<feature type="compositionally biased region" description="Polar residues" evidence="1">
    <location>
        <begin position="402"/>
        <end position="411"/>
    </location>
</feature>
<feature type="compositionally biased region" description="Basic and acidic residues" evidence="1">
    <location>
        <begin position="628"/>
        <end position="644"/>
    </location>
</feature>
<evidence type="ECO:0000256" key="1">
    <source>
        <dbReference type="SAM" id="MobiDB-lite"/>
    </source>
</evidence>
<evidence type="ECO:0000259" key="2">
    <source>
        <dbReference type="PROSITE" id="PS51840"/>
    </source>
</evidence>
<feature type="domain" description="C2 NT-type" evidence="2">
    <location>
        <begin position="7"/>
        <end position="154"/>
    </location>
</feature>
<feature type="compositionally biased region" description="Basic and acidic residues" evidence="1">
    <location>
        <begin position="592"/>
        <end position="601"/>
    </location>
</feature>
<feature type="compositionally biased region" description="Polar residues" evidence="1">
    <location>
        <begin position="488"/>
        <end position="497"/>
    </location>
</feature>
<feature type="compositionally biased region" description="Basic and acidic residues" evidence="1">
    <location>
        <begin position="506"/>
        <end position="515"/>
    </location>
</feature>
<evidence type="ECO:0000313" key="4">
    <source>
        <dbReference type="Proteomes" id="UP001374584"/>
    </source>
</evidence>
<feature type="region of interest" description="Disordered" evidence="1">
    <location>
        <begin position="961"/>
        <end position="981"/>
    </location>
</feature>